<keyword evidence="3 5" id="KW-1133">Transmembrane helix</keyword>
<feature type="transmembrane region" description="Helical" evidence="5">
    <location>
        <begin position="94"/>
        <end position="115"/>
    </location>
</feature>
<keyword evidence="2 5" id="KW-0812">Transmembrane</keyword>
<dbReference type="SUPFAM" id="SSF103481">
    <property type="entry name" value="Multidrug resistance efflux transporter EmrE"/>
    <property type="match status" value="2"/>
</dbReference>
<evidence type="ECO:0000313" key="7">
    <source>
        <dbReference type="EMBL" id="KZL18266.1"/>
    </source>
</evidence>
<feature type="transmembrane region" description="Helical" evidence="5">
    <location>
        <begin position="127"/>
        <end position="146"/>
    </location>
</feature>
<protein>
    <submittedName>
        <fullName evidence="7">S-adenosylmethionine/S-adenosylhomocysteine transporter</fullName>
    </submittedName>
</protein>
<feature type="transmembrane region" description="Helical" evidence="5">
    <location>
        <begin position="7"/>
        <end position="29"/>
    </location>
</feature>
<proteinExistence type="predicted"/>
<keyword evidence="8" id="KW-1185">Reference proteome</keyword>
<sequence length="300" mass="32057">MRNQIQSYLLLTTLAAIWGGSFLFIKIALGSVTPITIAAGRIGLAALLLYMILRWKGLSLPAMGKHWIYIVAVAMLGNVLPFSLISFGEQHIDSSLAAVLMATIPLFTILIAHFMTSDEKMTAEKTLGVLIGFLGIVILIGPSTLLDLGKQTLAQLMVACGALCYSVTGILSRKLSKLPKLQCAAAILLVASAVIVPASVLLDQPWALKPDPSALISIGILGLLATAVAQLILLKVLDLRNASFLSLNNYLIPLFGVFWGVVFLFERPAPNTGIAFLVILLGVFVSQSGFMRFLRPAANA</sequence>
<evidence type="ECO:0000256" key="4">
    <source>
        <dbReference type="ARBA" id="ARBA00023136"/>
    </source>
</evidence>
<dbReference type="PATRIC" id="fig|989403.3.peg.2846"/>
<organism evidence="7 8">
    <name type="scientific">Pseudovibrio axinellae</name>
    <dbReference type="NCBI Taxonomy" id="989403"/>
    <lineage>
        <taxon>Bacteria</taxon>
        <taxon>Pseudomonadati</taxon>
        <taxon>Pseudomonadota</taxon>
        <taxon>Alphaproteobacteria</taxon>
        <taxon>Hyphomicrobiales</taxon>
        <taxon>Stappiaceae</taxon>
        <taxon>Pseudovibrio</taxon>
    </lineage>
</organism>
<evidence type="ECO:0000256" key="5">
    <source>
        <dbReference type="SAM" id="Phobius"/>
    </source>
</evidence>
<feature type="domain" description="EamA" evidence="6">
    <location>
        <begin position="8"/>
        <end position="140"/>
    </location>
</feature>
<comment type="caution">
    <text evidence="7">The sequence shown here is derived from an EMBL/GenBank/DDBJ whole genome shotgun (WGS) entry which is preliminary data.</text>
</comment>
<dbReference type="InterPro" id="IPR037185">
    <property type="entry name" value="EmrE-like"/>
</dbReference>
<dbReference type="Pfam" id="PF00892">
    <property type="entry name" value="EamA"/>
    <property type="match status" value="2"/>
</dbReference>
<feature type="transmembrane region" description="Helical" evidence="5">
    <location>
        <begin position="183"/>
        <end position="202"/>
    </location>
</feature>
<evidence type="ECO:0000256" key="3">
    <source>
        <dbReference type="ARBA" id="ARBA00022989"/>
    </source>
</evidence>
<dbReference type="Proteomes" id="UP000076577">
    <property type="component" value="Unassembled WGS sequence"/>
</dbReference>
<feature type="transmembrane region" description="Helical" evidence="5">
    <location>
        <begin position="35"/>
        <end position="55"/>
    </location>
</feature>
<dbReference type="OrthoDB" id="9810556at2"/>
<accession>A0A165XZD2</accession>
<evidence type="ECO:0000256" key="1">
    <source>
        <dbReference type="ARBA" id="ARBA00004141"/>
    </source>
</evidence>
<feature type="transmembrane region" description="Helical" evidence="5">
    <location>
        <begin position="246"/>
        <end position="265"/>
    </location>
</feature>
<dbReference type="InterPro" id="IPR000620">
    <property type="entry name" value="EamA_dom"/>
</dbReference>
<feature type="transmembrane region" description="Helical" evidence="5">
    <location>
        <begin position="214"/>
        <end position="234"/>
    </location>
</feature>
<dbReference type="EMBL" id="LMCB01000023">
    <property type="protein sequence ID" value="KZL18266.1"/>
    <property type="molecule type" value="Genomic_DNA"/>
</dbReference>
<reference evidence="7 8" key="1">
    <citation type="journal article" date="2016" name="Front. Microbiol.">
        <title>Comparative Genomic Analysis Reveals a Diverse Repertoire of Genes Involved in Prokaryote-Eukaryote Interactions within the Pseudovibrio Genus.</title>
        <authorList>
            <person name="Romano S."/>
            <person name="Fernandez-Guerra A."/>
            <person name="Reen F.J."/>
            <person name="Glockner F.O."/>
            <person name="Crowley S.P."/>
            <person name="O'Sullivan O."/>
            <person name="Cotter P.D."/>
            <person name="Adams C."/>
            <person name="Dobson A.D."/>
            <person name="O'Gara F."/>
        </authorList>
    </citation>
    <scope>NUCLEOTIDE SEQUENCE [LARGE SCALE GENOMIC DNA]</scope>
    <source>
        <strain evidence="7 8">Ad2</strain>
    </source>
</reference>
<feature type="transmembrane region" description="Helical" evidence="5">
    <location>
        <begin position="152"/>
        <end position="171"/>
    </location>
</feature>
<comment type="subcellular location">
    <subcellularLocation>
        <location evidence="1">Membrane</location>
        <topology evidence="1">Multi-pass membrane protein</topology>
    </subcellularLocation>
</comment>
<dbReference type="InterPro" id="IPR050638">
    <property type="entry name" value="AA-Vitamin_Transporters"/>
</dbReference>
<feature type="transmembrane region" description="Helical" evidence="5">
    <location>
        <begin position="271"/>
        <end position="294"/>
    </location>
</feature>
<evidence type="ECO:0000259" key="6">
    <source>
        <dbReference type="Pfam" id="PF00892"/>
    </source>
</evidence>
<dbReference type="AlphaFoldDB" id="A0A165XZD2"/>
<evidence type="ECO:0000256" key="2">
    <source>
        <dbReference type="ARBA" id="ARBA00022692"/>
    </source>
</evidence>
<dbReference type="GO" id="GO:0016020">
    <property type="term" value="C:membrane"/>
    <property type="evidence" value="ECO:0007669"/>
    <property type="project" value="UniProtKB-SubCell"/>
</dbReference>
<keyword evidence="4 5" id="KW-0472">Membrane</keyword>
<evidence type="ECO:0000313" key="8">
    <source>
        <dbReference type="Proteomes" id="UP000076577"/>
    </source>
</evidence>
<dbReference type="PANTHER" id="PTHR32322:SF9">
    <property type="entry name" value="AMINO-ACID METABOLITE EFFLUX PUMP-RELATED"/>
    <property type="match status" value="1"/>
</dbReference>
<dbReference type="STRING" id="989403.SAMN05421798_11833"/>
<feature type="domain" description="EamA" evidence="6">
    <location>
        <begin position="154"/>
        <end position="285"/>
    </location>
</feature>
<feature type="transmembrane region" description="Helical" evidence="5">
    <location>
        <begin position="67"/>
        <end position="88"/>
    </location>
</feature>
<dbReference type="PANTHER" id="PTHR32322">
    <property type="entry name" value="INNER MEMBRANE TRANSPORTER"/>
    <property type="match status" value="1"/>
</dbReference>
<dbReference type="RefSeq" id="WP_068006600.1">
    <property type="nucleotide sequence ID" value="NZ_FOFM01000018.1"/>
</dbReference>
<name>A0A165XZD2_9HYPH</name>
<gene>
    <name evidence="7" type="ORF">PsAD2_02658</name>
</gene>